<evidence type="ECO:0000256" key="2">
    <source>
        <dbReference type="ARBA" id="ARBA00022737"/>
    </source>
</evidence>
<reference evidence="8 9" key="1">
    <citation type="journal article" date="2007" name="Nature">
        <title>Evolution of genes and genomes on the Drosophila phylogeny.</title>
        <authorList>
            <consortium name="Drosophila 12 Genomes Consortium"/>
            <person name="Clark A.G."/>
            <person name="Eisen M.B."/>
            <person name="Smith D.R."/>
            <person name="Bergman C.M."/>
            <person name="Oliver B."/>
            <person name="Markow T.A."/>
            <person name="Kaufman T.C."/>
            <person name="Kellis M."/>
            <person name="Gelbart W."/>
            <person name="Iyer V.N."/>
            <person name="Pollard D.A."/>
            <person name="Sackton T.B."/>
            <person name="Larracuente A.M."/>
            <person name="Singh N.D."/>
            <person name="Abad J.P."/>
            <person name="Abt D.N."/>
            <person name="Adryan B."/>
            <person name="Aguade M."/>
            <person name="Akashi H."/>
            <person name="Anderson W.W."/>
            <person name="Aquadro C.F."/>
            <person name="Ardell D.H."/>
            <person name="Arguello R."/>
            <person name="Artieri C.G."/>
            <person name="Barbash D.A."/>
            <person name="Barker D."/>
            <person name="Barsanti P."/>
            <person name="Batterham P."/>
            <person name="Batzoglou S."/>
            <person name="Begun D."/>
            <person name="Bhutkar A."/>
            <person name="Blanco E."/>
            <person name="Bosak S.A."/>
            <person name="Bradley R.K."/>
            <person name="Brand A.D."/>
            <person name="Brent M.R."/>
            <person name="Brooks A.N."/>
            <person name="Brown R.H."/>
            <person name="Butlin R.K."/>
            <person name="Caggese C."/>
            <person name="Calvi B.R."/>
            <person name="Bernardo de Carvalho A."/>
            <person name="Caspi A."/>
            <person name="Castrezana S."/>
            <person name="Celniker S.E."/>
            <person name="Chang J.L."/>
            <person name="Chapple C."/>
            <person name="Chatterji S."/>
            <person name="Chinwalla A."/>
            <person name="Civetta A."/>
            <person name="Clifton S.W."/>
            <person name="Comeron J.M."/>
            <person name="Costello J.C."/>
            <person name="Coyne J.A."/>
            <person name="Daub J."/>
            <person name="David R.G."/>
            <person name="Delcher A.L."/>
            <person name="Delehaunty K."/>
            <person name="Do C.B."/>
            <person name="Ebling H."/>
            <person name="Edwards K."/>
            <person name="Eickbush T."/>
            <person name="Evans J.D."/>
            <person name="Filipski A."/>
            <person name="Findeiss S."/>
            <person name="Freyhult E."/>
            <person name="Fulton L."/>
            <person name="Fulton R."/>
            <person name="Garcia A.C."/>
            <person name="Gardiner A."/>
            <person name="Garfield D.A."/>
            <person name="Garvin B.E."/>
            <person name="Gibson G."/>
            <person name="Gilbert D."/>
            <person name="Gnerre S."/>
            <person name="Godfrey J."/>
            <person name="Good R."/>
            <person name="Gotea V."/>
            <person name="Gravely B."/>
            <person name="Greenberg A.J."/>
            <person name="Griffiths-Jones S."/>
            <person name="Gross S."/>
            <person name="Guigo R."/>
            <person name="Gustafson E.A."/>
            <person name="Haerty W."/>
            <person name="Hahn M.W."/>
            <person name="Halligan D.L."/>
            <person name="Halpern A.L."/>
            <person name="Halter G.M."/>
            <person name="Han M.V."/>
            <person name="Heger A."/>
            <person name="Hillier L."/>
            <person name="Hinrichs A.S."/>
            <person name="Holmes I."/>
            <person name="Hoskins R.A."/>
            <person name="Hubisz M.J."/>
            <person name="Hultmark D."/>
            <person name="Huntley M.A."/>
            <person name="Jaffe D.B."/>
            <person name="Jagadeeshan S."/>
            <person name="Jeck W.R."/>
            <person name="Johnson J."/>
            <person name="Jones C.D."/>
            <person name="Jordan W.C."/>
            <person name="Karpen G.H."/>
            <person name="Kataoka E."/>
            <person name="Keightley P.D."/>
            <person name="Kheradpour P."/>
            <person name="Kirkness E.F."/>
            <person name="Koerich L.B."/>
            <person name="Kristiansen K."/>
            <person name="Kudrna D."/>
            <person name="Kulathinal R.J."/>
            <person name="Kumar S."/>
            <person name="Kwok R."/>
            <person name="Lander E."/>
            <person name="Langley C.H."/>
            <person name="Lapoint R."/>
            <person name="Lazzaro B.P."/>
            <person name="Lee S.J."/>
            <person name="Levesque L."/>
            <person name="Li R."/>
            <person name="Lin C.F."/>
            <person name="Lin M.F."/>
            <person name="Lindblad-Toh K."/>
            <person name="Llopart A."/>
            <person name="Long M."/>
            <person name="Low L."/>
            <person name="Lozovsky E."/>
            <person name="Lu J."/>
            <person name="Luo M."/>
            <person name="Machado C.A."/>
            <person name="Makalowski W."/>
            <person name="Marzo M."/>
            <person name="Matsuda M."/>
            <person name="Matzkin L."/>
            <person name="McAllister B."/>
            <person name="McBride C.S."/>
            <person name="McKernan B."/>
            <person name="McKernan K."/>
            <person name="Mendez-Lago M."/>
            <person name="Minx P."/>
            <person name="Mollenhauer M.U."/>
            <person name="Montooth K."/>
            <person name="Mount S.M."/>
            <person name="Mu X."/>
            <person name="Myers E."/>
            <person name="Negre B."/>
            <person name="Newfeld S."/>
            <person name="Nielsen R."/>
            <person name="Noor M.A."/>
            <person name="O'Grady P."/>
            <person name="Pachter L."/>
            <person name="Papaceit M."/>
            <person name="Parisi M.J."/>
            <person name="Parisi M."/>
            <person name="Parts L."/>
            <person name="Pedersen J.S."/>
            <person name="Pesole G."/>
            <person name="Phillippy A.M."/>
            <person name="Ponting C.P."/>
            <person name="Pop M."/>
            <person name="Porcelli D."/>
            <person name="Powell J.R."/>
            <person name="Prohaska S."/>
            <person name="Pruitt K."/>
            <person name="Puig M."/>
            <person name="Quesneville H."/>
            <person name="Ram K.R."/>
            <person name="Rand D."/>
            <person name="Rasmussen M.D."/>
            <person name="Reed L.K."/>
            <person name="Reenan R."/>
            <person name="Reily A."/>
            <person name="Remington K.A."/>
            <person name="Rieger T.T."/>
            <person name="Ritchie M.G."/>
            <person name="Robin C."/>
            <person name="Rogers Y.H."/>
            <person name="Rohde C."/>
            <person name="Rozas J."/>
            <person name="Rubenfield M.J."/>
            <person name="Ruiz A."/>
            <person name="Russo S."/>
            <person name="Salzberg S.L."/>
            <person name="Sanchez-Gracia A."/>
            <person name="Saranga D.J."/>
            <person name="Sato H."/>
            <person name="Schaeffer S.W."/>
            <person name="Schatz M.C."/>
            <person name="Schlenke T."/>
            <person name="Schwartz R."/>
            <person name="Segarra C."/>
            <person name="Singh R.S."/>
            <person name="Sirot L."/>
            <person name="Sirota M."/>
            <person name="Sisneros N.B."/>
            <person name="Smith C.D."/>
            <person name="Smith T.F."/>
            <person name="Spieth J."/>
            <person name="Stage D.E."/>
            <person name="Stark A."/>
            <person name="Stephan W."/>
            <person name="Strausberg R.L."/>
            <person name="Strempel S."/>
            <person name="Sturgill D."/>
            <person name="Sutton G."/>
            <person name="Sutton G.G."/>
            <person name="Tao W."/>
            <person name="Teichmann S."/>
            <person name="Tobari Y.N."/>
            <person name="Tomimura Y."/>
            <person name="Tsolas J.M."/>
            <person name="Valente V.L."/>
            <person name="Venter E."/>
            <person name="Venter J.C."/>
            <person name="Vicario S."/>
            <person name="Vieira F.G."/>
            <person name="Vilella A.J."/>
            <person name="Villasante A."/>
            <person name="Walenz B."/>
            <person name="Wang J."/>
            <person name="Wasserman M."/>
            <person name="Watts T."/>
            <person name="Wilson D."/>
            <person name="Wilson R.K."/>
            <person name="Wing R.A."/>
            <person name="Wolfner M.F."/>
            <person name="Wong A."/>
            <person name="Wong G.K."/>
            <person name="Wu C.I."/>
            <person name="Wu G."/>
            <person name="Yamamoto D."/>
            <person name="Yang H.P."/>
            <person name="Yang S.P."/>
            <person name="Yorke J.A."/>
            <person name="Yoshida K."/>
            <person name="Zdobnov E."/>
            <person name="Zhang P."/>
            <person name="Zhang Y."/>
            <person name="Zimin A.V."/>
            <person name="Baldwin J."/>
            <person name="Abdouelleil A."/>
            <person name="Abdulkadir J."/>
            <person name="Abebe A."/>
            <person name="Abera B."/>
            <person name="Abreu J."/>
            <person name="Acer S.C."/>
            <person name="Aftuck L."/>
            <person name="Alexander A."/>
            <person name="An P."/>
            <person name="Anderson E."/>
            <person name="Anderson S."/>
            <person name="Arachi H."/>
            <person name="Azer M."/>
            <person name="Bachantsang P."/>
            <person name="Barry A."/>
            <person name="Bayul T."/>
            <person name="Berlin A."/>
            <person name="Bessette D."/>
            <person name="Bloom T."/>
            <person name="Blye J."/>
            <person name="Boguslavskiy L."/>
            <person name="Bonnet C."/>
            <person name="Boukhgalter B."/>
            <person name="Bourzgui I."/>
            <person name="Brown A."/>
            <person name="Cahill P."/>
            <person name="Channer S."/>
            <person name="Cheshatsang Y."/>
            <person name="Chuda L."/>
            <person name="Citroen M."/>
            <person name="Collymore A."/>
            <person name="Cooke P."/>
            <person name="Costello M."/>
            <person name="D'Aco K."/>
            <person name="Daza R."/>
            <person name="De Haan G."/>
            <person name="DeGray S."/>
            <person name="DeMaso C."/>
            <person name="Dhargay N."/>
            <person name="Dooley K."/>
            <person name="Dooley E."/>
            <person name="Doricent M."/>
            <person name="Dorje P."/>
            <person name="Dorjee K."/>
            <person name="Dupes A."/>
            <person name="Elong R."/>
            <person name="Falk J."/>
            <person name="Farina A."/>
            <person name="Faro S."/>
            <person name="Ferguson D."/>
            <person name="Fisher S."/>
            <person name="Foley C.D."/>
            <person name="Franke A."/>
            <person name="Friedrich D."/>
            <person name="Gadbois L."/>
            <person name="Gearin G."/>
            <person name="Gearin C.R."/>
            <person name="Giannoukos G."/>
            <person name="Goode T."/>
            <person name="Graham J."/>
            <person name="Grandbois E."/>
            <person name="Grewal S."/>
            <person name="Gyaltsen K."/>
            <person name="Hafez N."/>
            <person name="Hagos B."/>
            <person name="Hall J."/>
            <person name="Henson C."/>
            <person name="Hollinger A."/>
            <person name="Honan T."/>
            <person name="Huard M.D."/>
            <person name="Hughes L."/>
            <person name="Hurhula B."/>
            <person name="Husby M.E."/>
            <person name="Kamat A."/>
            <person name="Kanga B."/>
            <person name="Kashin S."/>
            <person name="Khazanovich D."/>
            <person name="Kisner P."/>
            <person name="Lance K."/>
            <person name="Lara M."/>
            <person name="Lee W."/>
            <person name="Lennon N."/>
            <person name="Letendre F."/>
            <person name="LeVine R."/>
            <person name="Lipovsky A."/>
            <person name="Liu X."/>
            <person name="Liu J."/>
            <person name="Liu S."/>
            <person name="Lokyitsang T."/>
            <person name="Lokyitsang Y."/>
            <person name="Lubonja R."/>
            <person name="Lui A."/>
            <person name="MacDonald P."/>
            <person name="Magnisalis V."/>
            <person name="Maru K."/>
            <person name="Matthews C."/>
            <person name="McCusker W."/>
            <person name="McDonough S."/>
            <person name="Mehta T."/>
            <person name="Meldrim J."/>
            <person name="Meneus L."/>
            <person name="Mihai O."/>
            <person name="Mihalev A."/>
            <person name="Mihova T."/>
            <person name="Mittelman R."/>
            <person name="Mlenga V."/>
            <person name="Montmayeur A."/>
            <person name="Mulrain L."/>
            <person name="Navidi A."/>
            <person name="Naylor J."/>
            <person name="Negash T."/>
            <person name="Nguyen T."/>
            <person name="Nguyen N."/>
            <person name="Nicol R."/>
            <person name="Norbu C."/>
            <person name="Norbu N."/>
            <person name="Novod N."/>
            <person name="O'Neill B."/>
            <person name="Osman S."/>
            <person name="Markiewicz E."/>
            <person name="Oyono O.L."/>
            <person name="Patti C."/>
            <person name="Phunkhang P."/>
            <person name="Pierre F."/>
            <person name="Priest M."/>
            <person name="Raghuraman S."/>
            <person name="Rege F."/>
            <person name="Reyes R."/>
            <person name="Rise C."/>
            <person name="Rogov P."/>
            <person name="Ross K."/>
            <person name="Ryan E."/>
            <person name="Settipalli S."/>
            <person name="Shea T."/>
            <person name="Sherpa N."/>
            <person name="Shi L."/>
            <person name="Shih D."/>
            <person name="Sparrow T."/>
            <person name="Spaulding J."/>
            <person name="Stalker J."/>
            <person name="Stange-Thomann N."/>
            <person name="Stavropoulos S."/>
            <person name="Stone C."/>
            <person name="Strader C."/>
            <person name="Tesfaye S."/>
            <person name="Thomson T."/>
            <person name="Thoulutsang Y."/>
            <person name="Thoulutsang D."/>
            <person name="Topham K."/>
            <person name="Topping I."/>
            <person name="Tsamla T."/>
            <person name="Vassiliev H."/>
            <person name="Vo A."/>
            <person name="Wangchuk T."/>
            <person name="Wangdi T."/>
            <person name="Weiand M."/>
            <person name="Wilkinson J."/>
            <person name="Wilson A."/>
            <person name="Yadav S."/>
            <person name="Young G."/>
            <person name="Yu Q."/>
            <person name="Zembek L."/>
            <person name="Zhong D."/>
            <person name="Zimmer A."/>
            <person name="Zwirko Z."/>
            <person name="Jaffe D.B."/>
            <person name="Alvarez P."/>
            <person name="Brockman W."/>
            <person name="Butler J."/>
            <person name="Chin C."/>
            <person name="Gnerre S."/>
            <person name="Grabherr M."/>
            <person name="Kleber M."/>
            <person name="Mauceli E."/>
            <person name="MacCallum I."/>
        </authorList>
    </citation>
    <scope>NUCLEOTIDE SEQUENCE [LARGE SCALE GENOMIC DNA]</scope>
    <source>
        <strain evidence="9">MSH-3 / Tucson 14011-0111.49</strain>
    </source>
</reference>
<dbReference type="GO" id="GO:0005737">
    <property type="term" value="C:cytoplasm"/>
    <property type="evidence" value="ECO:0007669"/>
    <property type="project" value="UniProtKB-SubCell"/>
</dbReference>
<keyword evidence="4 7" id="KW-0040">ANK repeat</keyword>
<evidence type="ECO:0000313" key="9">
    <source>
        <dbReference type="Proteomes" id="UP000008744"/>
    </source>
</evidence>
<dbReference type="SMART" id="SM00248">
    <property type="entry name" value="ANK"/>
    <property type="match status" value="7"/>
</dbReference>
<name>B4GGY9_DROPE</name>
<protein>
    <recommendedName>
        <fullName evidence="6">Protein fem-1 homolog B</fullName>
    </recommendedName>
</protein>
<evidence type="ECO:0000256" key="4">
    <source>
        <dbReference type="ARBA" id="ARBA00023043"/>
    </source>
</evidence>
<dbReference type="AlphaFoldDB" id="B4GGY9"/>
<dbReference type="STRING" id="7234.B4GGY9"/>
<dbReference type="PROSITE" id="PS50297">
    <property type="entry name" value="ANK_REP_REGION"/>
    <property type="match status" value="3"/>
</dbReference>
<dbReference type="PANTHER" id="PTHR24173:SF78">
    <property type="entry name" value="PROTEIN FEM-1 HOMOLOG B"/>
    <property type="match status" value="1"/>
</dbReference>
<dbReference type="Gene3D" id="1.25.40.20">
    <property type="entry name" value="Ankyrin repeat-containing domain"/>
    <property type="match status" value="2"/>
</dbReference>
<keyword evidence="2" id="KW-0677">Repeat</keyword>
<gene>
    <name evidence="8" type="primary">Dper\GL17431</name>
    <name evidence="8" type="ORF">Dper_GL17431</name>
</gene>
<evidence type="ECO:0000256" key="5">
    <source>
        <dbReference type="ARBA" id="ARBA00038500"/>
    </source>
</evidence>
<dbReference type="Pfam" id="PF12796">
    <property type="entry name" value="Ank_2"/>
    <property type="match status" value="2"/>
</dbReference>
<feature type="repeat" description="ANK" evidence="7">
    <location>
        <begin position="219"/>
        <end position="251"/>
    </location>
</feature>
<dbReference type="HOGENOM" id="CLU_020042_1_0_1"/>
<dbReference type="Proteomes" id="UP000008744">
    <property type="component" value="Unassembled WGS sequence"/>
</dbReference>
<evidence type="ECO:0000256" key="6">
    <source>
        <dbReference type="ARBA" id="ARBA00072197"/>
    </source>
</evidence>
<dbReference type="OMA" id="ISTKTTC"/>
<dbReference type="PRINTS" id="PR01415">
    <property type="entry name" value="ANKYRIN"/>
</dbReference>
<comment type="similarity">
    <text evidence="5">Belongs to the fem-1 family.</text>
</comment>
<dbReference type="OrthoDB" id="4429489at2759"/>
<dbReference type="PROSITE" id="PS50088">
    <property type="entry name" value="ANK_REPEAT"/>
    <property type="match status" value="3"/>
</dbReference>
<accession>B4GGY9</accession>
<dbReference type="InterPro" id="IPR002110">
    <property type="entry name" value="Ankyrin_rpt"/>
</dbReference>
<feature type="repeat" description="ANK" evidence="7">
    <location>
        <begin position="318"/>
        <end position="350"/>
    </location>
</feature>
<dbReference type="eggNOG" id="KOG0508">
    <property type="taxonomic scope" value="Eukaryota"/>
</dbReference>
<feature type="repeat" description="ANK" evidence="7">
    <location>
        <begin position="252"/>
        <end position="284"/>
    </location>
</feature>
<dbReference type="PANTHER" id="PTHR24173">
    <property type="entry name" value="ANKYRIN REPEAT CONTAINING"/>
    <property type="match status" value="1"/>
</dbReference>
<evidence type="ECO:0000256" key="7">
    <source>
        <dbReference type="PROSITE-ProRule" id="PRU00023"/>
    </source>
</evidence>
<evidence type="ECO:0000313" key="8">
    <source>
        <dbReference type="EMBL" id="EDW35759.1"/>
    </source>
</evidence>
<dbReference type="EMBL" id="CH479183">
    <property type="protein sequence ID" value="EDW35759.1"/>
    <property type="molecule type" value="Genomic_DNA"/>
</dbReference>
<keyword evidence="3" id="KW-0833">Ubl conjugation pathway</keyword>
<organism evidence="9">
    <name type="scientific">Drosophila persimilis</name>
    <name type="common">Fruit fly</name>
    <dbReference type="NCBI Taxonomy" id="7234"/>
    <lineage>
        <taxon>Eukaryota</taxon>
        <taxon>Metazoa</taxon>
        <taxon>Ecdysozoa</taxon>
        <taxon>Arthropoda</taxon>
        <taxon>Hexapoda</taxon>
        <taxon>Insecta</taxon>
        <taxon>Pterygota</taxon>
        <taxon>Neoptera</taxon>
        <taxon>Endopterygota</taxon>
        <taxon>Diptera</taxon>
        <taxon>Brachycera</taxon>
        <taxon>Muscomorpha</taxon>
        <taxon>Ephydroidea</taxon>
        <taxon>Drosophilidae</taxon>
        <taxon>Drosophila</taxon>
        <taxon>Sophophora</taxon>
    </lineage>
</organism>
<dbReference type="PhylomeDB" id="B4GGY9"/>
<dbReference type="SUPFAM" id="SSF48403">
    <property type="entry name" value="Ankyrin repeat"/>
    <property type="match status" value="2"/>
</dbReference>
<comment type="pathway">
    <text evidence="1">Protein modification; protein ubiquitination.</text>
</comment>
<evidence type="ECO:0000256" key="1">
    <source>
        <dbReference type="ARBA" id="ARBA00004906"/>
    </source>
</evidence>
<dbReference type="InterPro" id="IPR036770">
    <property type="entry name" value="Ankyrin_rpt-contain_sf"/>
</dbReference>
<proteinExistence type="inferred from homology"/>
<sequence length="781" mass="87855">MEVDPEELQEENTSFYNGYPLDFEYFNMAHGMLVEISEELREKFPHEEHFKLQQLNTLYLAARSSQMMRFVEALNTANSKAVQTYLVNTGWESRARFTGEVLSNFFGARPAWQDLLCLGSCQLKIRFQAMNAELYRTRKRWYESAWPGPSFWRGANDTMPVSSYITYPANFDQPDGQSLTPLTMAAMSGNVTFVKTLLSHYDVDLERECNVIFDGLVVYGATALWVAAGMGHLQIVKMLVQAGAAINHNTKAQSSPLRAACYEGRLDIVQFLIEHGADVNATNLFNNNTLMIAAYKGHHLVVKTLLQNGSRPNDQALCGATALHYAAESSNLDVVLVLLDHGATLKKNEIGITPALQAAERLNDDVVEAFIQRPDLMSLEEQITALELLGATYANDKTKYDINRAYSYLLRAMQLRYSDPRGVIRKKVQPPVPAYDSWFETENLPELNAIKLNHHSIHMESLAIRERILGRNNPDVPQAIVYRGAVMADHGRFDQCQVLWNYAIDLRMRNNVSVDRDLLRFAQLFAQILRADNHRLTLDHVLPVLTKCQQEIENNKFKIRQAKPNTCASLLQDQNNQNCITALYLIKIVTQLARRKKDQDINEEHIQQLFLVVRKFIQNDTRLNDGQTLLHIAVNGVMPVDEFYTNEMCRFPCYATALVLVHCGASVVAVDAARNTPLHILVSKVNSSQDRQGEMARILQLFVEAGAHLDAVNAAGQTAAAACKSGLATLANLLHGHQNAHTSLKCLAARTIATHRLNFKGLIPMQLEAFIQMHSVHKVLP</sequence>
<evidence type="ECO:0000256" key="3">
    <source>
        <dbReference type="ARBA" id="ARBA00022786"/>
    </source>
</evidence>
<keyword evidence="9" id="KW-1185">Reference proteome</keyword>